<keyword evidence="3" id="KW-0732">Signal</keyword>
<gene>
    <name evidence="6" type="ORF">ANANG_G00168840</name>
</gene>
<comment type="subcellular location">
    <subcellularLocation>
        <location evidence="1">Secreted</location>
    </subcellularLocation>
</comment>
<dbReference type="PANTHER" id="PTHR22923">
    <property type="entry name" value="CEREBELLIN-RELATED"/>
    <property type="match status" value="1"/>
</dbReference>
<accession>A0A9D3M6F1</accession>
<dbReference type="Pfam" id="PF00386">
    <property type="entry name" value="C1q"/>
    <property type="match status" value="1"/>
</dbReference>
<dbReference type="AlphaFoldDB" id="A0A9D3M6F1"/>
<sequence length="247" mass="27354">MFSRETCSVYQGHVHIKRDTLNVTELKGRGSCCRMRHTLHLLLSLGCCLAGAQVLMEKEKNGSDTVRLLLLEQLKELKEMKEGLATARTELQAVEARLLLCESHIAEQKGAKENSRVAFSAALSEGGDRGPLNIGITLIYKKVFTNIGNHYSPATGIFTVPVKGVYCFIFTAFSIGKPAGSGVTLYKNAEPIVTSLNWIDAQDYATNAVTLELKVGDQVYMHFPQDRKVYDDLLNRTTFSGFLLFTL</sequence>
<dbReference type="InterPro" id="IPR050822">
    <property type="entry name" value="Cerebellin_Synaptic_Org"/>
</dbReference>
<keyword evidence="4" id="KW-0175">Coiled coil</keyword>
<organism evidence="6 7">
    <name type="scientific">Anguilla anguilla</name>
    <name type="common">European freshwater eel</name>
    <name type="synonym">Muraena anguilla</name>
    <dbReference type="NCBI Taxonomy" id="7936"/>
    <lineage>
        <taxon>Eukaryota</taxon>
        <taxon>Metazoa</taxon>
        <taxon>Chordata</taxon>
        <taxon>Craniata</taxon>
        <taxon>Vertebrata</taxon>
        <taxon>Euteleostomi</taxon>
        <taxon>Actinopterygii</taxon>
        <taxon>Neopterygii</taxon>
        <taxon>Teleostei</taxon>
        <taxon>Anguilliformes</taxon>
        <taxon>Anguillidae</taxon>
        <taxon>Anguilla</taxon>
    </lineage>
</organism>
<dbReference type="SUPFAM" id="SSF49842">
    <property type="entry name" value="TNF-like"/>
    <property type="match status" value="1"/>
</dbReference>
<dbReference type="Proteomes" id="UP001044222">
    <property type="component" value="Chromosome 9"/>
</dbReference>
<feature type="domain" description="C1q" evidence="5">
    <location>
        <begin position="112"/>
        <end position="247"/>
    </location>
</feature>
<dbReference type="GO" id="GO:0005576">
    <property type="term" value="C:extracellular region"/>
    <property type="evidence" value="ECO:0007669"/>
    <property type="project" value="UniProtKB-SubCell"/>
</dbReference>
<evidence type="ECO:0000256" key="2">
    <source>
        <dbReference type="ARBA" id="ARBA00022525"/>
    </source>
</evidence>
<dbReference type="PANTHER" id="PTHR22923:SF102">
    <property type="entry name" value="CEREBELLIN 13-RELATED"/>
    <property type="match status" value="1"/>
</dbReference>
<reference evidence="6" key="1">
    <citation type="submission" date="2021-01" db="EMBL/GenBank/DDBJ databases">
        <title>A chromosome-scale assembly of European eel, Anguilla anguilla.</title>
        <authorList>
            <person name="Henkel C."/>
            <person name="Jong-Raadsen S.A."/>
            <person name="Dufour S."/>
            <person name="Weltzien F.-A."/>
            <person name="Palstra A.P."/>
            <person name="Pelster B."/>
            <person name="Spaink H.P."/>
            <person name="Van Den Thillart G.E."/>
            <person name="Jansen H."/>
            <person name="Zahm M."/>
            <person name="Klopp C."/>
            <person name="Cedric C."/>
            <person name="Louis A."/>
            <person name="Berthelot C."/>
            <person name="Parey E."/>
            <person name="Roest Crollius H."/>
            <person name="Montfort J."/>
            <person name="Robinson-Rechavi M."/>
            <person name="Bucao C."/>
            <person name="Bouchez O."/>
            <person name="Gislard M."/>
            <person name="Lluch J."/>
            <person name="Milhes M."/>
            <person name="Lampietro C."/>
            <person name="Lopez Roques C."/>
            <person name="Donnadieu C."/>
            <person name="Braasch I."/>
            <person name="Desvignes T."/>
            <person name="Postlethwait J."/>
            <person name="Bobe J."/>
            <person name="Guiguen Y."/>
            <person name="Dirks R."/>
        </authorList>
    </citation>
    <scope>NUCLEOTIDE SEQUENCE</scope>
    <source>
        <strain evidence="6">Tag_6206</strain>
        <tissue evidence="6">Liver</tissue>
    </source>
</reference>
<name>A0A9D3M6F1_ANGAN</name>
<dbReference type="Gene3D" id="2.60.120.40">
    <property type="match status" value="1"/>
</dbReference>
<evidence type="ECO:0000259" key="5">
    <source>
        <dbReference type="PROSITE" id="PS50871"/>
    </source>
</evidence>
<dbReference type="InterPro" id="IPR001073">
    <property type="entry name" value="C1q_dom"/>
</dbReference>
<dbReference type="SMART" id="SM00110">
    <property type="entry name" value="C1Q"/>
    <property type="match status" value="1"/>
</dbReference>
<evidence type="ECO:0000313" key="6">
    <source>
        <dbReference type="EMBL" id="KAG5841645.1"/>
    </source>
</evidence>
<dbReference type="PRINTS" id="PR00007">
    <property type="entry name" value="COMPLEMNTC1Q"/>
</dbReference>
<dbReference type="PROSITE" id="PS50871">
    <property type="entry name" value="C1Q"/>
    <property type="match status" value="1"/>
</dbReference>
<evidence type="ECO:0000256" key="1">
    <source>
        <dbReference type="ARBA" id="ARBA00004613"/>
    </source>
</evidence>
<dbReference type="InterPro" id="IPR008983">
    <property type="entry name" value="Tumour_necrosis_fac-like_dom"/>
</dbReference>
<protein>
    <recommendedName>
        <fullName evidence="5">C1q domain-containing protein</fullName>
    </recommendedName>
</protein>
<keyword evidence="7" id="KW-1185">Reference proteome</keyword>
<evidence type="ECO:0000256" key="4">
    <source>
        <dbReference type="SAM" id="Coils"/>
    </source>
</evidence>
<evidence type="ECO:0000256" key="3">
    <source>
        <dbReference type="ARBA" id="ARBA00022729"/>
    </source>
</evidence>
<evidence type="ECO:0000313" key="7">
    <source>
        <dbReference type="Proteomes" id="UP001044222"/>
    </source>
</evidence>
<comment type="caution">
    <text evidence="6">The sequence shown here is derived from an EMBL/GenBank/DDBJ whole genome shotgun (WGS) entry which is preliminary data.</text>
</comment>
<feature type="coiled-coil region" evidence="4">
    <location>
        <begin position="70"/>
        <end position="97"/>
    </location>
</feature>
<proteinExistence type="predicted"/>
<keyword evidence="2" id="KW-0964">Secreted</keyword>
<dbReference type="EMBL" id="JAFIRN010000009">
    <property type="protein sequence ID" value="KAG5841645.1"/>
    <property type="molecule type" value="Genomic_DNA"/>
</dbReference>